<gene>
    <name evidence="2" type="ORF">BF2512_17</name>
</gene>
<feature type="domain" description="Peptidase M28" evidence="1">
    <location>
        <begin position="66"/>
        <end position="219"/>
    </location>
</feature>
<dbReference type="Proteomes" id="UP000223907">
    <property type="component" value="Segment"/>
</dbReference>
<dbReference type="Pfam" id="PF04389">
    <property type="entry name" value="Peptidase_M28"/>
    <property type="match status" value="1"/>
</dbReference>
<sequence>MKQLDLIPTVLRTLLSMRRPYGSIEEGIARELIVTNLCEHFGPEWHTGFTYERDVHGNLICQVGEDNGVVFTAHLDTVHRTPGTQDLFILDLDQGMFIGAEHEGHETVLGADDAAGIFLMTEMMKAGVAGKYMFFIGEECGGIGSSAFIVDNPDFSANVVVSFDRRGTGSVITHQGGWETCSAQFGAALARALNQNGAGKLAYRTDDGGLYTDSREFAEIVPECTNISVGYFHEHTAKETLNLTHLLNLRDALLKVEWGKLPIHRVPAPDVIWDTGWMGRSSAWYDVPKDNTKELSGRVTTYINGHWDKVDANLRQLLLDMEEYLDGQL</sequence>
<evidence type="ECO:0000313" key="3">
    <source>
        <dbReference type="Proteomes" id="UP000223907"/>
    </source>
</evidence>
<name>A0A219MHE3_9CAUD</name>
<reference evidence="2 3" key="1">
    <citation type="submission" date="2015-07" db="EMBL/GenBank/DDBJ databases">
        <title>Bateriophages against Dickeya spp. of Phalaenopsis orchids.</title>
        <authorList>
            <person name="Dreo T."/>
            <person name="Naglic T."/>
            <person name="Alic S."/>
            <person name="Peterka M."/>
            <person name="Ravnikar M."/>
        </authorList>
    </citation>
    <scope>NUCLEOTIDE SEQUENCE [LARGE SCALE GENOMIC DNA]</scope>
</reference>
<dbReference type="Gene3D" id="3.40.630.10">
    <property type="entry name" value="Zn peptidases"/>
    <property type="match status" value="1"/>
</dbReference>
<dbReference type="InterPro" id="IPR007484">
    <property type="entry name" value="Peptidase_M28"/>
</dbReference>
<keyword evidence="3" id="KW-1185">Reference proteome</keyword>
<dbReference type="EMBL" id="KT240186">
    <property type="protein sequence ID" value="ALA46474.1"/>
    <property type="molecule type" value="Genomic_DNA"/>
</dbReference>
<accession>A0A219MHE3</accession>
<organism evidence="2 3">
    <name type="scientific">Dickeya phage BF25/12</name>
    <dbReference type="NCBI Taxonomy" id="1698708"/>
    <lineage>
        <taxon>Viruses</taxon>
        <taxon>Duplodnaviria</taxon>
        <taxon>Heunggongvirae</taxon>
        <taxon>Uroviricota</taxon>
        <taxon>Caudoviricetes</taxon>
        <taxon>Autographivirales</taxon>
        <taxon>Autoscriptoviridae</taxon>
        <taxon>Corkvirinae</taxon>
        <taxon>Stompvirus</taxon>
        <taxon>Stompvirus BF2512</taxon>
    </lineage>
</organism>
<proteinExistence type="predicted"/>
<dbReference type="SUPFAM" id="SSF53187">
    <property type="entry name" value="Zn-dependent exopeptidases"/>
    <property type="match status" value="1"/>
</dbReference>
<protein>
    <recommendedName>
        <fullName evidence="1">Peptidase M28 domain-containing protein</fullName>
    </recommendedName>
</protein>
<evidence type="ECO:0000259" key="1">
    <source>
        <dbReference type="Pfam" id="PF04389"/>
    </source>
</evidence>
<evidence type="ECO:0000313" key="2">
    <source>
        <dbReference type="EMBL" id="ALA46474.1"/>
    </source>
</evidence>